<dbReference type="Gene3D" id="3.30.1330.80">
    <property type="entry name" value="Hypothetical protein, similar to alpha- acetolactate decarboxylase, domain 2"/>
    <property type="match status" value="1"/>
</dbReference>
<comment type="domain">
    <text evidence="5">The PPC domain mediates interactions between AHL proteins.</text>
</comment>
<feature type="domain" description="PPC" evidence="7">
    <location>
        <begin position="142"/>
        <end position="283"/>
    </location>
</feature>
<dbReference type="Proteomes" id="UP000239757">
    <property type="component" value="Unassembled WGS sequence"/>
</dbReference>
<evidence type="ECO:0000256" key="5">
    <source>
        <dbReference type="RuleBase" id="RU367031"/>
    </source>
</evidence>
<keyword evidence="1 5" id="KW-0805">Transcription regulation</keyword>
<dbReference type="OrthoDB" id="1588495at2759"/>
<dbReference type="PROSITE" id="PS51742">
    <property type="entry name" value="PPC"/>
    <property type="match status" value="1"/>
</dbReference>
<name>A0A2P5VWY1_GOSBA</name>
<reference evidence="8 9" key="1">
    <citation type="submission" date="2015-01" db="EMBL/GenBank/DDBJ databases">
        <title>Genome of allotetraploid Gossypium barbadense reveals genomic plasticity and fiber elongation in cotton evolution.</title>
        <authorList>
            <person name="Chen X."/>
            <person name="Liu X."/>
            <person name="Zhao B."/>
            <person name="Zheng H."/>
            <person name="Hu Y."/>
            <person name="Lu G."/>
            <person name="Yang C."/>
            <person name="Chen J."/>
            <person name="Shan C."/>
            <person name="Zhang L."/>
            <person name="Zhou Y."/>
            <person name="Wang L."/>
            <person name="Guo W."/>
            <person name="Bai Y."/>
            <person name="Ruan J."/>
            <person name="Shangguan X."/>
            <person name="Mao Y."/>
            <person name="Jiang J."/>
            <person name="Zhu Y."/>
            <person name="Lei J."/>
            <person name="Kang H."/>
            <person name="Chen S."/>
            <person name="He X."/>
            <person name="Wang R."/>
            <person name="Wang Y."/>
            <person name="Chen J."/>
            <person name="Wang L."/>
            <person name="Yu S."/>
            <person name="Wang B."/>
            <person name="Wei J."/>
            <person name="Song S."/>
            <person name="Lu X."/>
            <person name="Gao Z."/>
            <person name="Gu W."/>
            <person name="Deng X."/>
            <person name="Ma D."/>
            <person name="Wang S."/>
            <person name="Liang W."/>
            <person name="Fang L."/>
            <person name="Cai C."/>
            <person name="Zhu X."/>
            <person name="Zhou B."/>
            <person name="Zhang Y."/>
            <person name="Chen Z."/>
            <person name="Xu S."/>
            <person name="Zhu R."/>
            <person name="Wang S."/>
            <person name="Zhang T."/>
            <person name="Zhao G."/>
        </authorList>
    </citation>
    <scope>NUCLEOTIDE SEQUENCE [LARGE SCALE GENOMIC DNA]</scope>
    <source>
        <strain evidence="9">cv. Xinhai21</strain>
        <tissue evidence="8">Leaf</tissue>
    </source>
</reference>
<feature type="region of interest" description="Disordered" evidence="6">
    <location>
        <begin position="1"/>
        <end position="43"/>
    </location>
</feature>
<dbReference type="PANTHER" id="PTHR31500">
    <property type="entry name" value="AT-HOOK MOTIF NUCLEAR-LOCALIZED PROTEIN 9"/>
    <property type="match status" value="1"/>
</dbReference>
<gene>
    <name evidence="8" type="ORF">GOBAR_AA37368</name>
</gene>
<keyword evidence="4 5" id="KW-0539">Nucleus</keyword>
<dbReference type="PANTHER" id="PTHR31500:SF114">
    <property type="entry name" value="AT-HOOK MOTIF NUCLEAR-LOCALIZED PROTEIN"/>
    <property type="match status" value="1"/>
</dbReference>
<protein>
    <recommendedName>
        <fullName evidence="5">AT-hook motif nuclear-localized protein</fullName>
    </recommendedName>
</protein>
<evidence type="ECO:0000256" key="6">
    <source>
        <dbReference type="SAM" id="MobiDB-lite"/>
    </source>
</evidence>
<evidence type="ECO:0000256" key="4">
    <source>
        <dbReference type="ARBA" id="ARBA00023242"/>
    </source>
</evidence>
<evidence type="ECO:0000313" key="9">
    <source>
        <dbReference type="Proteomes" id="UP000239757"/>
    </source>
</evidence>
<keyword evidence="2 5" id="KW-0238">DNA-binding</keyword>
<dbReference type="EMBL" id="KZ670402">
    <property type="protein sequence ID" value="PPR83346.1"/>
    <property type="molecule type" value="Genomic_DNA"/>
</dbReference>
<comment type="subcellular location">
    <subcellularLocation>
        <location evidence="5">Nucleus</location>
    </subcellularLocation>
</comment>
<dbReference type="InterPro" id="IPR039605">
    <property type="entry name" value="AHL"/>
</dbReference>
<sequence>MEEKTVALSPDSAANANHQTQNKSSMDPPEVQANVLGSGEGSGWTATSKEIVNKRGRGRPRKYEHGIPIINGSLEAFPYQQRPIVRQKDLGDGLRVLASFRVWLLLIHVWHVIKAYDFTILLYFFHGYLNLFHYREYMDTAGGSFTPHVLPVYKGEDLVNTIVSFCGRASRSVCVLTASGAVSSVTLCAPGSSVGTLTYEGRFEILTLSGSSVVSGEPGTRQRTGLLSVSLANPHGRVFGGSVEGPLIAAGPGPIQLIVASFKQNIGREIRRKYCGGTSASANIFASSEMVNAPINQVSATAEDHEKCTSPPPVAVIMKADCLKSNTIVAEINNINPTSLQSIDPNNLQKTENLIAENHDFSSEKMAGSNNLQTSPVQQPLSDEMMIDNSGH</sequence>
<evidence type="ECO:0000256" key="1">
    <source>
        <dbReference type="ARBA" id="ARBA00023015"/>
    </source>
</evidence>
<evidence type="ECO:0000256" key="3">
    <source>
        <dbReference type="ARBA" id="ARBA00023163"/>
    </source>
</evidence>
<dbReference type="CDD" id="cd11378">
    <property type="entry name" value="DUF296"/>
    <property type="match status" value="1"/>
</dbReference>
<dbReference type="GO" id="GO:0003680">
    <property type="term" value="F:minor groove of adenine-thymine-rich DNA binding"/>
    <property type="evidence" value="ECO:0007669"/>
    <property type="project" value="UniProtKB-UniRule"/>
</dbReference>
<feature type="compositionally biased region" description="Polar residues" evidence="6">
    <location>
        <begin position="368"/>
        <end position="381"/>
    </location>
</feature>
<dbReference type="InterPro" id="IPR005175">
    <property type="entry name" value="PPC_dom"/>
</dbReference>
<dbReference type="Pfam" id="PF03479">
    <property type="entry name" value="PCC"/>
    <property type="match status" value="1"/>
</dbReference>
<feature type="compositionally biased region" description="Polar residues" evidence="6">
    <location>
        <begin position="12"/>
        <end position="25"/>
    </location>
</feature>
<comment type="function">
    <text evidence="5">Transcription factor that specifically binds AT-rich DNA sequences related to the nuclear matrix attachment regions (MARs).</text>
</comment>
<accession>A0A2P5VWY1</accession>
<evidence type="ECO:0000256" key="2">
    <source>
        <dbReference type="ARBA" id="ARBA00023125"/>
    </source>
</evidence>
<dbReference type="AlphaFoldDB" id="A0A2P5VWY1"/>
<proteinExistence type="predicted"/>
<feature type="region of interest" description="Disordered" evidence="6">
    <location>
        <begin position="363"/>
        <end position="392"/>
    </location>
</feature>
<organism evidence="8 9">
    <name type="scientific">Gossypium barbadense</name>
    <name type="common">Sea Island cotton</name>
    <name type="synonym">Hibiscus barbadensis</name>
    <dbReference type="NCBI Taxonomy" id="3634"/>
    <lineage>
        <taxon>Eukaryota</taxon>
        <taxon>Viridiplantae</taxon>
        <taxon>Streptophyta</taxon>
        <taxon>Embryophyta</taxon>
        <taxon>Tracheophyta</taxon>
        <taxon>Spermatophyta</taxon>
        <taxon>Magnoliopsida</taxon>
        <taxon>eudicotyledons</taxon>
        <taxon>Gunneridae</taxon>
        <taxon>Pentapetalae</taxon>
        <taxon>rosids</taxon>
        <taxon>malvids</taxon>
        <taxon>Malvales</taxon>
        <taxon>Malvaceae</taxon>
        <taxon>Malvoideae</taxon>
        <taxon>Gossypium</taxon>
    </lineage>
</organism>
<dbReference type="SUPFAM" id="SSF117856">
    <property type="entry name" value="AF0104/ALDC/Ptd012-like"/>
    <property type="match status" value="1"/>
</dbReference>
<dbReference type="GO" id="GO:0005634">
    <property type="term" value="C:nucleus"/>
    <property type="evidence" value="ECO:0007669"/>
    <property type="project" value="UniProtKB-SubCell"/>
</dbReference>
<keyword evidence="3 5" id="KW-0804">Transcription</keyword>
<evidence type="ECO:0000259" key="7">
    <source>
        <dbReference type="PROSITE" id="PS51742"/>
    </source>
</evidence>
<evidence type="ECO:0000313" key="8">
    <source>
        <dbReference type="EMBL" id="PPR83346.1"/>
    </source>
</evidence>